<dbReference type="RefSeq" id="XP_070473712.1">
    <property type="nucleotide sequence ID" value="XM_070617611.1"/>
</dbReference>
<dbReference type="Proteomes" id="UP001652662">
    <property type="component" value="Chromosome 4"/>
</dbReference>
<protein>
    <submittedName>
        <fullName evidence="2">Uncharacterized protein</fullName>
    </submittedName>
</protein>
<organism evidence="1 2">
    <name type="scientific">Equus przewalskii</name>
    <name type="common">Przewalski's horse</name>
    <name type="synonym">Equus caballus przewalskii</name>
    <dbReference type="NCBI Taxonomy" id="9798"/>
    <lineage>
        <taxon>Eukaryota</taxon>
        <taxon>Metazoa</taxon>
        <taxon>Chordata</taxon>
        <taxon>Craniata</taxon>
        <taxon>Vertebrata</taxon>
        <taxon>Euteleostomi</taxon>
        <taxon>Mammalia</taxon>
        <taxon>Eutheria</taxon>
        <taxon>Laurasiatheria</taxon>
        <taxon>Perissodactyla</taxon>
        <taxon>Equidae</taxon>
        <taxon>Equus</taxon>
    </lineage>
</organism>
<evidence type="ECO:0000313" key="1">
    <source>
        <dbReference type="Proteomes" id="UP001652662"/>
    </source>
</evidence>
<evidence type="ECO:0000313" key="2">
    <source>
        <dbReference type="RefSeq" id="XP_070473712.1"/>
    </source>
</evidence>
<sequence length="105" mass="11929">MGHAKWDSGGETYADWLVRVRAPPTDGDDRRQSCYLRRRGLDRPALAPALERNMYRFRLQLFTGISAAATAHSYPRRFSPLLLAEDSPLSRLPHRRTSKKCSSIG</sequence>
<proteinExistence type="predicted"/>
<gene>
    <name evidence="2" type="primary">LOC139083051</name>
</gene>
<dbReference type="GeneID" id="139083051"/>
<accession>A0ABM4P939</accession>
<name>A0ABM4P939_EQUPR</name>
<reference evidence="2" key="1">
    <citation type="submission" date="2025-08" db="UniProtKB">
        <authorList>
            <consortium name="RefSeq"/>
        </authorList>
    </citation>
    <scope>IDENTIFICATION</scope>
    <source>
        <tissue evidence="2">Blood</tissue>
    </source>
</reference>
<keyword evidence="1" id="KW-1185">Reference proteome</keyword>